<gene>
    <name evidence="1" type="ORF">LX83_001949</name>
</gene>
<keyword evidence="2" id="KW-1185">Reference proteome</keyword>
<evidence type="ECO:0000313" key="1">
    <source>
        <dbReference type="EMBL" id="MCP2165100.1"/>
    </source>
</evidence>
<dbReference type="AlphaFoldDB" id="A0AAE3GBJ3"/>
<evidence type="ECO:0000313" key="2">
    <source>
        <dbReference type="Proteomes" id="UP001206128"/>
    </source>
</evidence>
<reference evidence="1" key="1">
    <citation type="submission" date="2022-06" db="EMBL/GenBank/DDBJ databases">
        <title>Genomic Encyclopedia of Archaeal and Bacterial Type Strains, Phase II (KMG-II): from individual species to whole genera.</title>
        <authorList>
            <person name="Goeker M."/>
        </authorList>
    </citation>
    <scope>NUCLEOTIDE SEQUENCE</scope>
    <source>
        <strain evidence="1">DSM 43935</strain>
    </source>
</reference>
<comment type="caution">
    <text evidence="1">The sequence shown here is derived from an EMBL/GenBank/DDBJ whole genome shotgun (WGS) entry which is preliminary data.</text>
</comment>
<organism evidence="1 2">
    <name type="scientific">Goodfellowiella coeruleoviolacea</name>
    <dbReference type="NCBI Taxonomy" id="334858"/>
    <lineage>
        <taxon>Bacteria</taxon>
        <taxon>Bacillati</taxon>
        <taxon>Actinomycetota</taxon>
        <taxon>Actinomycetes</taxon>
        <taxon>Pseudonocardiales</taxon>
        <taxon>Pseudonocardiaceae</taxon>
        <taxon>Goodfellowiella</taxon>
    </lineage>
</organism>
<dbReference type="EMBL" id="JAMTCK010000004">
    <property type="protein sequence ID" value="MCP2165100.1"/>
    <property type="molecule type" value="Genomic_DNA"/>
</dbReference>
<protein>
    <submittedName>
        <fullName evidence="1">Uncharacterized protein</fullName>
    </submittedName>
</protein>
<name>A0AAE3GBJ3_9PSEU</name>
<accession>A0AAE3GBJ3</accession>
<dbReference type="Proteomes" id="UP001206128">
    <property type="component" value="Unassembled WGS sequence"/>
</dbReference>
<sequence length="117" mass="12609">MVRVYQRGGLVAERDVYPHLRVTVPGLTELVFNQSAEDHGGHPEADGRYAGMSEDAVWAVLAPDVDETARDDPDAIGVGVDWAGLDLPGLVSPVLPPGAEIVRHDRTFRYGRNSCSG</sequence>
<proteinExistence type="predicted"/>